<sequence>MAEQGWGARRPAAALLALVLALAALVGCGTTARPADPALRQVQALLDRHAEALLDRDETGWLAAAAPAHRAAARTEFRRLARVPLAGWSYRVTGVDRTGEGRLTARVERGHRVAGYDAGPLEAGRVMDLAERDGRWYVTGERPAEGAPVRLWEQGEVTAVRGARSLVLGVGQDRDRLDEIARLADRAVPAVDAVWSPEWARRVLVLVPGSLDAMGGLLAVDGSQYRGIAAVTTGETGHRAGAPADRVIVNPEAYGVLGAFGRELILTHETVHVATRAHTSPATPVWLSEGLADWVAYRGGARTPAEAAPELRRAVRAGDVPAALPEDADFGFEGDGDALARAYESGWLACAMIADRWGEDRLTAFYREVGAHPGREGAVESALRKVLDTTPERFTEDWRAYLRERLG</sequence>
<evidence type="ECO:0000313" key="3">
    <source>
        <dbReference type="Proteomes" id="UP001052739"/>
    </source>
</evidence>
<reference evidence="2" key="1">
    <citation type="submission" date="2024-05" db="EMBL/GenBank/DDBJ databases">
        <title>Whole genome shotgun sequence of Streptomyces hydrogenans NBRC 13475.</title>
        <authorList>
            <person name="Komaki H."/>
            <person name="Tamura T."/>
        </authorList>
    </citation>
    <scope>NUCLEOTIDE SEQUENCE</scope>
    <source>
        <strain evidence="2">NBRC 13475</strain>
    </source>
</reference>
<protein>
    <recommendedName>
        <fullName evidence="4">Lipoprotein</fullName>
    </recommendedName>
</protein>
<evidence type="ECO:0000313" key="2">
    <source>
        <dbReference type="EMBL" id="GHI27013.1"/>
    </source>
</evidence>
<name>A0ABQ3PPQ9_9ACTN</name>
<evidence type="ECO:0008006" key="4">
    <source>
        <dbReference type="Google" id="ProtNLM"/>
    </source>
</evidence>
<dbReference type="Proteomes" id="UP001052739">
    <property type="component" value="Unassembled WGS sequence"/>
</dbReference>
<comment type="caution">
    <text evidence="2">The sequence shown here is derived from an EMBL/GenBank/DDBJ whole genome shotgun (WGS) entry which is preliminary data.</text>
</comment>
<proteinExistence type="predicted"/>
<gene>
    <name evidence="1" type="ORF">Shyd_28740</name>
    <name evidence="2" type="ORF">Shyd_83840</name>
</gene>
<dbReference type="RefSeq" id="WP_190224925.1">
    <property type="nucleotide sequence ID" value="NZ_BNBS01000078.1"/>
</dbReference>
<dbReference type="EMBL" id="BNDW01000019">
    <property type="protein sequence ID" value="GHI21503.1"/>
    <property type="molecule type" value="Genomic_DNA"/>
</dbReference>
<accession>A0ABQ3PPQ9</accession>
<organism evidence="2 3">
    <name type="scientific">Streptomyces hydrogenans</name>
    <dbReference type="NCBI Taxonomy" id="1873719"/>
    <lineage>
        <taxon>Bacteria</taxon>
        <taxon>Bacillati</taxon>
        <taxon>Actinomycetota</taxon>
        <taxon>Actinomycetes</taxon>
        <taxon>Kitasatosporales</taxon>
        <taxon>Streptomycetaceae</taxon>
        <taxon>Streptomyces</taxon>
    </lineage>
</organism>
<keyword evidence="3" id="KW-1185">Reference proteome</keyword>
<evidence type="ECO:0000313" key="1">
    <source>
        <dbReference type="EMBL" id="GHI21503.1"/>
    </source>
</evidence>
<dbReference type="EMBL" id="BNDW01000111">
    <property type="protein sequence ID" value="GHI27013.1"/>
    <property type="molecule type" value="Genomic_DNA"/>
</dbReference>